<name>A0ABV8IY34_9ACTN</name>
<evidence type="ECO:0000313" key="1">
    <source>
        <dbReference type="EMBL" id="MFC4069172.1"/>
    </source>
</evidence>
<keyword evidence="2" id="KW-1185">Reference proteome</keyword>
<comment type="caution">
    <text evidence="1">The sequence shown here is derived from an EMBL/GenBank/DDBJ whole genome shotgun (WGS) entry which is preliminary data.</text>
</comment>
<proteinExistence type="predicted"/>
<sequence>MIDVTLAAAHVGMDQPGPVTQHDITQPLRLVHRGGRTRQKRRDVVSLMILEVVDFGGEVQDHCRHIGVTGRN</sequence>
<accession>A0ABV8IY34</accession>
<gene>
    <name evidence="1" type="ORF">ACFO0C_29940</name>
</gene>
<evidence type="ECO:0000313" key="2">
    <source>
        <dbReference type="Proteomes" id="UP001595867"/>
    </source>
</evidence>
<dbReference type="EMBL" id="JBHSBL010000020">
    <property type="protein sequence ID" value="MFC4069172.1"/>
    <property type="molecule type" value="Genomic_DNA"/>
</dbReference>
<protein>
    <recommendedName>
        <fullName evidence="3">Transposase</fullName>
    </recommendedName>
</protein>
<dbReference type="Proteomes" id="UP001595867">
    <property type="component" value="Unassembled WGS sequence"/>
</dbReference>
<evidence type="ECO:0008006" key="3">
    <source>
        <dbReference type="Google" id="ProtNLM"/>
    </source>
</evidence>
<organism evidence="1 2">
    <name type="scientific">Actinoplanes subglobosus</name>
    <dbReference type="NCBI Taxonomy" id="1547892"/>
    <lineage>
        <taxon>Bacteria</taxon>
        <taxon>Bacillati</taxon>
        <taxon>Actinomycetota</taxon>
        <taxon>Actinomycetes</taxon>
        <taxon>Micromonosporales</taxon>
        <taxon>Micromonosporaceae</taxon>
        <taxon>Actinoplanes</taxon>
    </lineage>
</organism>
<reference evidence="2" key="1">
    <citation type="journal article" date="2019" name="Int. J. Syst. Evol. Microbiol.">
        <title>The Global Catalogue of Microorganisms (GCM) 10K type strain sequencing project: providing services to taxonomists for standard genome sequencing and annotation.</title>
        <authorList>
            <consortium name="The Broad Institute Genomics Platform"/>
            <consortium name="The Broad Institute Genome Sequencing Center for Infectious Disease"/>
            <person name="Wu L."/>
            <person name="Ma J."/>
        </authorList>
    </citation>
    <scope>NUCLEOTIDE SEQUENCE [LARGE SCALE GENOMIC DNA]</scope>
    <source>
        <strain evidence="2">TBRC 5832</strain>
    </source>
</reference>
<dbReference type="RefSeq" id="WP_378070063.1">
    <property type="nucleotide sequence ID" value="NZ_JBHSBL010000020.1"/>
</dbReference>